<dbReference type="SUPFAM" id="SSF52540">
    <property type="entry name" value="P-loop containing nucleoside triphosphate hydrolases"/>
    <property type="match status" value="1"/>
</dbReference>
<feature type="transmembrane region" description="Helical" evidence="11">
    <location>
        <begin position="16"/>
        <end position="41"/>
    </location>
</feature>
<proteinExistence type="inferred from homology"/>
<dbReference type="Gene3D" id="1.20.1560.10">
    <property type="entry name" value="ABC transporter type 1, transmembrane domain"/>
    <property type="match status" value="1"/>
</dbReference>
<dbReference type="InterPro" id="IPR003439">
    <property type="entry name" value="ABC_transporter-like_ATP-bd"/>
</dbReference>
<dbReference type="SUPFAM" id="SSF90123">
    <property type="entry name" value="ABC transporter transmembrane region"/>
    <property type="match status" value="1"/>
</dbReference>
<comment type="caution">
    <text evidence="14">The sequence shown here is derived from an EMBL/GenBank/DDBJ whole genome shotgun (WGS) entry which is preliminary data.</text>
</comment>
<evidence type="ECO:0000256" key="8">
    <source>
        <dbReference type="ARBA" id="ARBA00022989"/>
    </source>
</evidence>
<evidence type="ECO:0000256" key="5">
    <source>
        <dbReference type="ARBA" id="ARBA00022692"/>
    </source>
</evidence>
<dbReference type="InterPro" id="IPR003593">
    <property type="entry name" value="AAA+_ATPase"/>
</dbReference>
<dbReference type="Proteomes" id="UP000575397">
    <property type="component" value="Unassembled WGS sequence"/>
</dbReference>
<dbReference type="PANTHER" id="PTHR43394:SF1">
    <property type="entry name" value="ATP-BINDING CASSETTE SUB-FAMILY B MEMBER 10, MITOCHONDRIAL"/>
    <property type="match status" value="1"/>
</dbReference>
<dbReference type="FunFam" id="3.40.50.300:FF:000221">
    <property type="entry name" value="Multidrug ABC transporter ATP-binding protein"/>
    <property type="match status" value="1"/>
</dbReference>
<feature type="domain" description="ABC transmembrane type-1" evidence="13">
    <location>
        <begin position="17"/>
        <end position="299"/>
    </location>
</feature>
<dbReference type="PANTHER" id="PTHR43394">
    <property type="entry name" value="ATP-DEPENDENT PERMEASE MDL1, MITOCHONDRIAL"/>
    <property type="match status" value="1"/>
</dbReference>
<evidence type="ECO:0000256" key="4">
    <source>
        <dbReference type="ARBA" id="ARBA00022519"/>
    </source>
</evidence>
<keyword evidence="9 11" id="KW-0472">Membrane</keyword>
<keyword evidence="5 11" id="KW-0812">Transmembrane</keyword>
<keyword evidence="7 14" id="KW-0067">ATP-binding</keyword>
<dbReference type="GO" id="GO:0016887">
    <property type="term" value="F:ATP hydrolysis activity"/>
    <property type="evidence" value="ECO:0007669"/>
    <property type="project" value="InterPro"/>
</dbReference>
<dbReference type="InterPro" id="IPR027417">
    <property type="entry name" value="P-loop_NTPase"/>
</dbReference>
<dbReference type="GO" id="GO:0005524">
    <property type="term" value="F:ATP binding"/>
    <property type="evidence" value="ECO:0007669"/>
    <property type="project" value="UniProtKB-KW"/>
</dbReference>
<dbReference type="PROSITE" id="PS50929">
    <property type="entry name" value="ABC_TM1F"/>
    <property type="match status" value="1"/>
</dbReference>
<dbReference type="EMBL" id="JABCUS010000013">
    <property type="protein sequence ID" value="NMX03625.1"/>
    <property type="molecule type" value="Genomic_DNA"/>
</dbReference>
<evidence type="ECO:0000256" key="10">
    <source>
        <dbReference type="ARBA" id="ARBA00023455"/>
    </source>
</evidence>
<dbReference type="InterPro" id="IPR017871">
    <property type="entry name" value="ABC_transporter-like_CS"/>
</dbReference>
<dbReference type="AlphaFoldDB" id="A0A7Y0UTU5"/>
<dbReference type="InterPro" id="IPR039421">
    <property type="entry name" value="Type_1_exporter"/>
</dbReference>
<keyword evidence="4" id="KW-0997">Cell inner membrane</keyword>
<evidence type="ECO:0000259" key="13">
    <source>
        <dbReference type="PROSITE" id="PS50929"/>
    </source>
</evidence>
<comment type="similarity">
    <text evidence="10">Belongs to the ABC transporter superfamily. Siderophore-Fe(3+) uptake transporter (SIUT) (TC 3.A.1.21) family.</text>
</comment>
<feature type="transmembrane region" description="Helical" evidence="11">
    <location>
        <begin position="241"/>
        <end position="262"/>
    </location>
</feature>
<evidence type="ECO:0000256" key="1">
    <source>
        <dbReference type="ARBA" id="ARBA00004429"/>
    </source>
</evidence>
<keyword evidence="6" id="KW-0547">Nucleotide-binding</keyword>
<keyword evidence="8 11" id="KW-1133">Transmembrane helix</keyword>
<evidence type="ECO:0000256" key="11">
    <source>
        <dbReference type="SAM" id="Phobius"/>
    </source>
</evidence>
<dbReference type="PROSITE" id="PS00211">
    <property type="entry name" value="ABC_TRANSPORTER_1"/>
    <property type="match status" value="1"/>
</dbReference>
<reference evidence="14 15" key="1">
    <citation type="submission" date="2020-04" db="EMBL/GenBank/DDBJ databases">
        <title>Antimicrobial susceptibility and clonality of vaginal-derived multi-drug resistant Mobiluncus isolates in China.</title>
        <authorList>
            <person name="Zhang X."/>
        </authorList>
    </citation>
    <scope>NUCLEOTIDE SEQUENCE [LARGE SCALE GENOMIC DNA]</scope>
    <source>
        <strain evidence="14 15">12</strain>
    </source>
</reference>
<feature type="domain" description="ABC transporter" evidence="12">
    <location>
        <begin position="330"/>
        <end position="565"/>
    </location>
</feature>
<dbReference type="GO" id="GO:0005886">
    <property type="term" value="C:plasma membrane"/>
    <property type="evidence" value="ECO:0007669"/>
    <property type="project" value="UniProtKB-SubCell"/>
</dbReference>
<evidence type="ECO:0000259" key="12">
    <source>
        <dbReference type="PROSITE" id="PS50893"/>
    </source>
</evidence>
<feature type="transmembrane region" description="Helical" evidence="11">
    <location>
        <begin position="268"/>
        <end position="291"/>
    </location>
</feature>
<dbReference type="SMART" id="SM00382">
    <property type="entry name" value="AAA"/>
    <property type="match status" value="1"/>
</dbReference>
<name>A0A7Y0UTU5_9ACTO</name>
<evidence type="ECO:0000256" key="2">
    <source>
        <dbReference type="ARBA" id="ARBA00022448"/>
    </source>
</evidence>
<evidence type="ECO:0000313" key="14">
    <source>
        <dbReference type="EMBL" id="NMX03625.1"/>
    </source>
</evidence>
<dbReference type="InterPro" id="IPR036640">
    <property type="entry name" value="ABC1_TM_sf"/>
</dbReference>
<sequence length="579" mass="63130">MTSPRKLPRTVGASCYLASAMTCLSNLLGLVTPIAVVHLVSQAWHGRLYPAEVWVATGALLAVLFMQTGASFVSTWQSHRAAYRTLTDLRQAILTHLKCLPLGFFQTRKVGDLVTVMKNDVEQVEVYLAHGCPEAVSAVVIPLSTTIAMLILDWRLALAMVWGIPLMFAIKRLSAPKWEKGFEIVAGYNTAMQERLTEYVATIPVIKAFSKSEDKTAAVLATAKDYVKWVTKSMNTISVPMGLISLCMEIGMVSVVITGTWLLQSRQIGVEILIVAIILVGAFSASMAKIATLQHYRVMFSQAMKGITPILNAPLMKRSQNNTPSEPGELMVERVSFSYPGADSPVVHDINIKFAPNSTTALVGASGCGKSTLAHLMMGFWEPDTGTISVNGVKSSDVNPDDWSQLFAIVQQDVFLFNLSLEENLRIGNQDATFAQVVQAAKRARIHDFIESLPQGYATLAGEAGSRFSGGEKQRLSIARAILKNCPFVILDEATSALDAENEALVQAAITELAQDKTIITIDHHLSSVVTADQIVVMASGQVMDTGSHEVLLARCDLYRQMVASQQLVNTWDIMRCHQ</sequence>
<gene>
    <name evidence="14" type="ORF">HHJ77_06735</name>
</gene>
<keyword evidence="2" id="KW-0813">Transport</keyword>
<accession>A0A7Y0UTU5</accession>
<keyword evidence="3" id="KW-1003">Cell membrane</keyword>
<evidence type="ECO:0000313" key="15">
    <source>
        <dbReference type="Proteomes" id="UP000575397"/>
    </source>
</evidence>
<evidence type="ECO:0000256" key="9">
    <source>
        <dbReference type="ARBA" id="ARBA00023136"/>
    </source>
</evidence>
<evidence type="ECO:0000256" key="3">
    <source>
        <dbReference type="ARBA" id="ARBA00022475"/>
    </source>
</evidence>
<evidence type="ECO:0000256" key="7">
    <source>
        <dbReference type="ARBA" id="ARBA00022840"/>
    </source>
</evidence>
<dbReference type="RefSeq" id="WP_169762750.1">
    <property type="nucleotide sequence ID" value="NZ_JABCUQ010000008.1"/>
</dbReference>
<organism evidence="14 15">
    <name type="scientific">Mobiluncus mulieris</name>
    <dbReference type="NCBI Taxonomy" id="2052"/>
    <lineage>
        <taxon>Bacteria</taxon>
        <taxon>Bacillati</taxon>
        <taxon>Actinomycetota</taxon>
        <taxon>Actinomycetes</taxon>
        <taxon>Actinomycetales</taxon>
        <taxon>Actinomycetaceae</taxon>
        <taxon>Mobiluncus</taxon>
    </lineage>
</organism>
<feature type="transmembrane region" description="Helical" evidence="11">
    <location>
        <begin position="147"/>
        <end position="170"/>
    </location>
</feature>
<dbReference type="GO" id="GO:0015421">
    <property type="term" value="F:ABC-type oligopeptide transporter activity"/>
    <property type="evidence" value="ECO:0007669"/>
    <property type="project" value="TreeGrafter"/>
</dbReference>
<protein>
    <submittedName>
        <fullName evidence="14">ABC transporter ATP-binding protein</fullName>
    </submittedName>
</protein>
<dbReference type="Pfam" id="PF00664">
    <property type="entry name" value="ABC_membrane"/>
    <property type="match status" value="1"/>
</dbReference>
<dbReference type="InterPro" id="IPR011527">
    <property type="entry name" value="ABC1_TM_dom"/>
</dbReference>
<evidence type="ECO:0000256" key="6">
    <source>
        <dbReference type="ARBA" id="ARBA00022741"/>
    </source>
</evidence>
<dbReference type="Pfam" id="PF00005">
    <property type="entry name" value="ABC_tran"/>
    <property type="match status" value="1"/>
</dbReference>
<dbReference type="PROSITE" id="PS50893">
    <property type="entry name" value="ABC_TRANSPORTER_2"/>
    <property type="match status" value="1"/>
</dbReference>
<dbReference type="Gene3D" id="3.40.50.300">
    <property type="entry name" value="P-loop containing nucleotide triphosphate hydrolases"/>
    <property type="match status" value="1"/>
</dbReference>
<comment type="subcellular location">
    <subcellularLocation>
        <location evidence="1">Cell inner membrane</location>
        <topology evidence="1">Multi-pass membrane protein</topology>
    </subcellularLocation>
</comment>
<feature type="transmembrane region" description="Helical" evidence="11">
    <location>
        <begin position="53"/>
        <end position="73"/>
    </location>
</feature>